<keyword evidence="4 6" id="KW-1133">Transmembrane helix</keyword>
<keyword evidence="8" id="KW-1185">Reference proteome</keyword>
<comment type="subcellular location">
    <subcellularLocation>
        <location evidence="1">Membrane</location>
        <topology evidence="1">Multi-pass membrane protein</topology>
    </subcellularLocation>
</comment>
<dbReference type="EMBL" id="MBFS01001756">
    <property type="protein sequence ID" value="PVV00657.1"/>
    <property type="molecule type" value="Genomic_DNA"/>
</dbReference>
<dbReference type="AlphaFoldDB" id="A0A2T9Z800"/>
<reference evidence="7 8" key="1">
    <citation type="journal article" date="2018" name="MBio">
        <title>Comparative Genomics Reveals the Core Gene Toolbox for the Fungus-Insect Symbiosis.</title>
        <authorList>
            <person name="Wang Y."/>
            <person name="Stata M."/>
            <person name="Wang W."/>
            <person name="Stajich J.E."/>
            <person name="White M.M."/>
            <person name="Moncalvo J.M."/>
        </authorList>
    </citation>
    <scope>NUCLEOTIDE SEQUENCE [LARGE SCALE GENOMIC DNA]</scope>
    <source>
        <strain evidence="7 8">SC-DP-2</strain>
    </source>
</reference>
<accession>A0A2T9Z800</accession>
<proteinExistence type="predicted"/>
<dbReference type="STRING" id="133381.A0A2T9Z800"/>
<evidence type="ECO:0008006" key="9">
    <source>
        <dbReference type="Google" id="ProtNLM"/>
    </source>
</evidence>
<feature type="transmembrane region" description="Helical" evidence="6">
    <location>
        <begin position="83"/>
        <end position="109"/>
    </location>
</feature>
<keyword evidence="2" id="KW-0813">Transport</keyword>
<feature type="transmembrane region" description="Helical" evidence="6">
    <location>
        <begin position="285"/>
        <end position="304"/>
    </location>
</feature>
<feature type="transmembrane region" description="Helical" evidence="6">
    <location>
        <begin position="220"/>
        <end position="242"/>
    </location>
</feature>
<dbReference type="Proteomes" id="UP000245609">
    <property type="component" value="Unassembled WGS sequence"/>
</dbReference>
<feature type="transmembrane region" description="Helical" evidence="6">
    <location>
        <begin position="254"/>
        <end position="273"/>
    </location>
</feature>
<evidence type="ECO:0000313" key="7">
    <source>
        <dbReference type="EMBL" id="PVV00657.1"/>
    </source>
</evidence>
<gene>
    <name evidence="7" type="ORF">BB560_004950</name>
</gene>
<feature type="transmembrane region" description="Helical" evidence="6">
    <location>
        <begin position="121"/>
        <end position="141"/>
    </location>
</feature>
<comment type="caution">
    <text evidence="7">The sequence shown here is derived from an EMBL/GenBank/DDBJ whole genome shotgun (WGS) entry which is preliminary data.</text>
</comment>
<organism evidence="7 8">
    <name type="scientific">Smittium megazygosporum</name>
    <dbReference type="NCBI Taxonomy" id="133381"/>
    <lineage>
        <taxon>Eukaryota</taxon>
        <taxon>Fungi</taxon>
        <taxon>Fungi incertae sedis</taxon>
        <taxon>Zoopagomycota</taxon>
        <taxon>Kickxellomycotina</taxon>
        <taxon>Harpellomycetes</taxon>
        <taxon>Harpellales</taxon>
        <taxon>Legeriomycetaceae</taxon>
        <taxon>Smittium</taxon>
    </lineage>
</organism>
<feature type="transmembrane region" description="Helical" evidence="6">
    <location>
        <begin position="376"/>
        <end position="396"/>
    </location>
</feature>
<keyword evidence="3 6" id="KW-0812">Transmembrane</keyword>
<keyword evidence="5 6" id="KW-0472">Membrane</keyword>
<name>A0A2T9Z800_9FUNG</name>
<feature type="transmembrane region" description="Helical" evidence="6">
    <location>
        <begin position="343"/>
        <end position="364"/>
    </location>
</feature>
<protein>
    <recommendedName>
        <fullName evidence="9">Major facilitator superfamily (MFS) profile domain-containing protein</fullName>
    </recommendedName>
</protein>
<evidence type="ECO:0000256" key="5">
    <source>
        <dbReference type="ARBA" id="ARBA00023136"/>
    </source>
</evidence>
<dbReference type="PANTHER" id="PTHR43791">
    <property type="entry name" value="PERMEASE-RELATED"/>
    <property type="match status" value="1"/>
</dbReference>
<evidence type="ECO:0000256" key="2">
    <source>
        <dbReference type="ARBA" id="ARBA00022448"/>
    </source>
</evidence>
<dbReference type="Gene3D" id="1.20.1250.20">
    <property type="entry name" value="MFS general substrate transporter like domains"/>
    <property type="match status" value="2"/>
</dbReference>
<evidence type="ECO:0000256" key="3">
    <source>
        <dbReference type="ARBA" id="ARBA00022692"/>
    </source>
</evidence>
<dbReference type="OrthoDB" id="19923at2759"/>
<dbReference type="PANTHER" id="PTHR43791:SF36">
    <property type="entry name" value="TRANSPORTER, PUTATIVE (AFU_ORTHOLOGUE AFUA_6G08340)-RELATED"/>
    <property type="match status" value="1"/>
</dbReference>
<evidence type="ECO:0000313" key="8">
    <source>
        <dbReference type="Proteomes" id="UP000245609"/>
    </source>
</evidence>
<dbReference type="SUPFAM" id="SSF103473">
    <property type="entry name" value="MFS general substrate transporter"/>
    <property type="match status" value="1"/>
</dbReference>
<evidence type="ECO:0000256" key="1">
    <source>
        <dbReference type="ARBA" id="ARBA00004141"/>
    </source>
</evidence>
<sequence>MSEKELQVTEIIQDDLKGIILNVQEELTEDQKLIVKRYLRKIDILPMNVLMAKFKPSLWFGIIGAGWGISSMCMAFPKSGTTIVVLRALVGLFEAGFVPGIVSFLSYWYTRSEVSFRMSMIFTAVPIAGAIGYPFSAALSSGKIGPFLPYQSIFFFQGIITVAIALFTAIFLINYPDHSKIFTPEEKALLLKRLNTEQGMASKTKPTIKQTLVALSDWKMYLFALLYFGAICMSTIVGTFGPTIFAANGYKSKTAIYLSAIPSVSGLVGIFITSQLLNRIKYSTLVLVYAVFSVSFFAACMYSKNKVLKVVFLSFTGITSASTVPIVMAWISTNTGGIYKGIVSSAIVISIGSIAGAVASRFFVPGYGPKFTTGTIFNVVASCVTIVLTIFFRFYFIAENKRRDNSTFDINHIPIEDQRLLYDKHPNFRYRP</sequence>
<dbReference type="InterPro" id="IPR036259">
    <property type="entry name" value="MFS_trans_sf"/>
</dbReference>
<dbReference type="InterPro" id="IPR011701">
    <property type="entry name" value="MFS"/>
</dbReference>
<feature type="transmembrane region" description="Helical" evidence="6">
    <location>
        <begin position="153"/>
        <end position="173"/>
    </location>
</feature>
<evidence type="ECO:0000256" key="4">
    <source>
        <dbReference type="ARBA" id="ARBA00022989"/>
    </source>
</evidence>
<feature type="transmembrane region" description="Helical" evidence="6">
    <location>
        <begin position="57"/>
        <end position="77"/>
    </location>
</feature>
<evidence type="ECO:0000256" key="6">
    <source>
        <dbReference type="SAM" id="Phobius"/>
    </source>
</evidence>
<dbReference type="GO" id="GO:0016020">
    <property type="term" value="C:membrane"/>
    <property type="evidence" value="ECO:0007669"/>
    <property type="project" value="UniProtKB-SubCell"/>
</dbReference>
<dbReference type="Pfam" id="PF07690">
    <property type="entry name" value="MFS_1"/>
    <property type="match status" value="1"/>
</dbReference>
<dbReference type="GO" id="GO:0022857">
    <property type="term" value="F:transmembrane transporter activity"/>
    <property type="evidence" value="ECO:0007669"/>
    <property type="project" value="InterPro"/>
</dbReference>
<feature type="transmembrane region" description="Helical" evidence="6">
    <location>
        <begin position="310"/>
        <end position="331"/>
    </location>
</feature>